<evidence type="ECO:0000256" key="7">
    <source>
        <dbReference type="SAM" id="Phobius"/>
    </source>
</evidence>
<reference evidence="9 10" key="1">
    <citation type="journal article" date="2015" name="Appl. Environ. Microbiol.">
        <title>The Enterobacterium Trabulsiella odontotermitis Presents Novel Adaptations Related to Its Association with Fungus-Growing Termites.</title>
        <authorList>
            <person name="Sapountzis P."/>
            <person name="Gruntjes T."/>
            <person name="Otani S."/>
            <person name="Estevez J."/>
            <person name="da Costa R.R."/>
            <person name="Plunkett G.3rd."/>
            <person name="Perna N.T."/>
            <person name="Poulsen M."/>
        </authorList>
    </citation>
    <scope>NUCLEOTIDE SEQUENCE [LARGE SCALE GENOMIC DNA]</scope>
    <source>
        <strain evidence="9 10">12</strain>
    </source>
</reference>
<dbReference type="RefSeq" id="WP_072091780.1">
    <property type="nucleotide sequence ID" value="NZ_JNGI01000016.1"/>
</dbReference>
<dbReference type="InterPro" id="IPR020846">
    <property type="entry name" value="MFS_dom"/>
</dbReference>
<dbReference type="InterPro" id="IPR050382">
    <property type="entry name" value="MFS_Na/Anion_cotransporter"/>
</dbReference>
<evidence type="ECO:0000256" key="4">
    <source>
        <dbReference type="ARBA" id="ARBA00022989"/>
    </source>
</evidence>
<keyword evidence="5 7" id="KW-0472">Membrane</keyword>
<dbReference type="EMBL" id="JNGI01000016">
    <property type="protein sequence ID" value="KNC95209.1"/>
    <property type="molecule type" value="Genomic_DNA"/>
</dbReference>
<comment type="caution">
    <text evidence="9">The sequence shown here is derived from an EMBL/GenBank/DDBJ whole genome shotgun (WGS) entry which is preliminary data.</text>
</comment>
<keyword evidence="2" id="KW-1003">Cell membrane</keyword>
<evidence type="ECO:0000256" key="2">
    <source>
        <dbReference type="ARBA" id="ARBA00022475"/>
    </source>
</evidence>
<sequence>VEGDAPGKKEAPQPLTMADWKLIFHRKLLGVYLGQFAVTSTLWFFLTWFPNYLTQEKGITALKAGFMTTVPFLAAFFGVLLSGWLADRMVRKGFSLGAARKTPIICGLLISTCIMGANYTNDPVWIMTLMALAFFGNGFASITWSLVSSLAPMRLIGLTGGVFNFVGGLGGITVPLVVGYLAQDYGFAPALTYIAVVALIGALSYILLVGDVKRVG</sequence>
<evidence type="ECO:0000256" key="1">
    <source>
        <dbReference type="ARBA" id="ARBA00004141"/>
    </source>
</evidence>
<dbReference type="GO" id="GO:0016020">
    <property type="term" value="C:membrane"/>
    <property type="evidence" value="ECO:0007669"/>
    <property type="project" value="UniProtKB-SubCell"/>
</dbReference>
<evidence type="ECO:0000256" key="5">
    <source>
        <dbReference type="ARBA" id="ARBA00023136"/>
    </source>
</evidence>
<name>A0A0L0H2K1_9ENTR</name>
<dbReference type="AlphaFoldDB" id="A0A0L0H2K1"/>
<accession>A0A0L0H2K1</accession>
<organism evidence="9 10">
    <name type="scientific">Trabulsiella odontotermitis</name>
    <dbReference type="NCBI Taxonomy" id="379893"/>
    <lineage>
        <taxon>Bacteria</taxon>
        <taxon>Pseudomonadati</taxon>
        <taxon>Pseudomonadota</taxon>
        <taxon>Gammaproteobacteria</taxon>
        <taxon>Enterobacterales</taxon>
        <taxon>Enterobacteriaceae</taxon>
        <taxon>Trabulsiella</taxon>
    </lineage>
</organism>
<dbReference type="OrthoDB" id="9771451at2"/>
<evidence type="ECO:0000256" key="3">
    <source>
        <dbReference type="ARBA" id="ARBA00022692"/>
    </source>
</evidence>
<keyword evidence="4 7" id="KW-1133">Transmembrane helix</keyword>
<gene>
    <name evidence="9" type="ORF">GM31_07115</name>
</gene>
<feature type="transmembrane region" description="Helical" evidence="7">
    <location>
        <begin position="155"/>
        <end position="178"/>
    </location>
</feature>
<feature type="non-terminal residue" evidence="9">
    <location>
        <position position="1"/>
    </location>
</feature>
<feature type="transmembrane region" description="Helical" evidence="7">
    <location>
        <begin position="125"/>
        <end position="148"/>
    </location>
</feature>
<dbReference type="PATRIC" id="fig|379893.4.peg.1454"/>
<feature type="transmembrane region" description="Helical" evidence="7">
    <location>
        <begin position="28"/>
        <end position="46"/>
    </location>
</feature>
<dbReference type="Proteomes" id="UP000037393">
    <property type="component" value="Unassembled WGS sequence"/>
</dbReference>
<evidence type="ECO:0000259" key="8">
    <source>
        <dbReference type="PROSITE" id="PS50850"/>
    </source>
</evidence>
<dbReference type="PANTHER" id="PTHR11662">
    <property type="entry name" value="SOLUTE CARRIER FAMILY 17"/>
    <property type="match status" value="1"/>
</dbReference>
<keyword evidence="3 7" id="KW-0812">Transmembrane</keyword>
<dbReference type="PROSITE" id="PS50850">
    <property type="entry name" value="MFS"/>
    <property type="match status" value="1"/>
</dbReference>
<dbReference type="InterPro" id="IPR036259">
    <property type="entry name" value="MFS_trans_sf"/>
</dbReference>
<dbReference type="SUPFAM" id="SSF103473">
    <property type="entry name" value="MFS general substrate transporter"/>
    <property type="match status" value="1"/>
</dbReference>
<proteinExistence type="inferred from homology"/>
<comment type="subcellular location">
    <subcellularLocation>
        <location evidence="1">Membrane</location>
        <topology evidence="1">Multi-pass membrane protein</topology>
    </subcellularLocation>
</comment>
<evidence type="ECO:0000256" key="6">
    <source>
        <dbReference type="ARBA" id="ARBA00038514"/>
    </source>
</evidence>
<feature type="domain" description="Major facilitator superfamily (MFS) profile" evidence="8">
    <location>
        <begin position="1"/>
        <end position="213"/>
    </location>
</feature>
<protein>
    <recommendedName>
        <fullName evidence="8">Major facilitator superfamily (MFS) profile domain-containing protein</fullName>
    </recommendedName>
</protein>
<evidence type="ECO:0000313" key="10">
    <source>
        <dbReference type="Proteomes" id="UP000037393"/>
    </source>
</evidence>
<dbReference type="Pfam" id="PF07690">
    <property type="entry name" value="MFS_1"/>
    <property type="match status" value="1"/>
</dbReference>
<evidence type="ECO:0000313" key="9">
    <source>
        <dbReference type="EMBL" id="KNC95209.1"/>
    </source>
</evidence>
<feature type="transmembrane region" description="Helical" evidence="7">
    <location>
        <begin position="190"/>
        <end position="210"/>
    </location>
</feature>
<dbReference type="Gene3D" id="1.20.1250.20">
    <property type="entry name" value="MFS general substrate transporter like domains"/>
    <property type="match status" value="1"/>
</dbReference>
<keyword evidence="10" id="KW-1185">Reference proteome</keyword>
<dbReference type="PANTHER" id="PTHR11662:SF333">
    <property type="entry name" value="D-GALACTONATE TRANSPORTER"/>
    <property type="match status" value="1"/>
</dbReference>
<dbReference type="InterPro" id="IPR011701">
    <property type="entry name" value="MFS"/>
</dbReference>
<comment type="similarity">
    <text evidence="6">Belongs to the major facilitator superfamily. Phthalate permease family.</text>
</comment>
<feature type="transmembrane region" description="Helical" evidence="7">
    <location>
        <begin position="66"/>
        <end position="86"/>
    </location>
</feature>
<dbReference type="GO" id="GO:0022857">
    <property type="term" value="F:transmembrane transporter activity"/>
    <property type="evidence" value="ECO:0007669"/>
    <property type="project" value="InterPro"/>
</dbReference>
<feature type="transmembrane region" description="Helical" evidence="7">
    <location>
        <begin position="98"/>
        <end position="119"/>
    </location>
</feature>